<comment type="similarity">
    <text evidence="3">Belongs to the trans-sulfuration enzymes family.</text>
</comment>
<dbReference type="SUPFAM" id="SSF53383">
    <property type="entry name" value="PLP-dependent transferases"/>
    <property type="match status" value="1"/>
</dbReference>
<gene>
    <name evidence="5" type="ORF">LHA26_06385</name>
</gene>
<proteinExistence type="inferred from homology"/>
<name>A0ABY4XB22_9SPHN</name>
<dbReference type="PIRSF" id="PIRSF001434">
    <property type="entry name" value="CGS"/>
    <property type="match status" value="1"/>
</dbReference>
<accession>A0ABY4XB22</accession>
<comment type="cofactor">
    <cofactor evidence="1 3">
        <name>pyridoxal 5'-phosphate</name>
        <dbReference type="ChEBI" id="CHEBI:597326"/>
    </cofactor>
</comment>
<dbReference type="PANTHER" id="PTHR11808">
    <property type="entry name" value="TRANS-SULFURATION ENZYME FAMILY MEMBER"/>
    <property type="match status" value="1"/>
</dbReference>
<dbReference type="Proteomes" id="UP001056937">
    <property type="component" value="Chromosome 1"/>
</dbReference>
<evidence type="ECO:0000313" key="5">
    <source>
        <dbReference type="EMBL" id="USI74085.1"/>
    </source>
</evidence>
<evidence type="ECO:0000256" key="3">
    <source>
        <dbReference type="RuleBase" id="RU362118"/>
    </source>
</evidence>
<evidence type="ECO:0000256" key="2">
    <source>
        <dbReference type="ARBA" id="ARBA00022898"/>
    </source>
</evidence>
<dbReference type="RefSeq" id="WP_252167891.1">
    <property type="nucleotide sequence ID" value="NZ_CP084930.1"/>
</dbReference>
<feature type="region of interest" description="Disordered" evidence="4">
    <location>
        <begin position="1"/>
        <end position="21"/>
    </location>
</feature>
<dbReference type="EMBL" id="CP084930">
    <property type="protein sequence ID" value="USI74085.1"/>
    <property type="molecule type" value="Genomic_DNA"/>
</dbReference>
<dbReference type="PANTHER" id="PTHR11808:SF86">
    <property type="entry name" value="METHIONINE GAMMA-LYASE"/>
    <property type="match status" value="1"/>
</dbReference>
<reference evidence="5" key="1">
    <citation type="journal article" date="2022" name="Toxins">
        <title>Genomic Analysis of Sphingopyxis sp. USTB-05 for Biodegrading Cyanobacterial Hepatotoxins.</title>
        <authorList>
            <person name="Liu C."/>
            <person name="Xu Q."/>
            <person name="Zhao Z."/>
            <person name="Zhang H."/>
            <person name="Liu X."/>
            <person name="Yin C."/>
            <person name="Liu Y."/>
            <person name="Yan H."/>
        </authorList>
    </citation>
    <scope>NUCLEOTIDE SEQUENCE</scope>
    <source>
        <strain evidence="5">NBD5</strain>
    </source>
</reference>
<dbReference type="InterPro" id="IPR015421">
    <property type="entry name" value="PyrdxlP-dep_Trfase_major"/>
</dbReference>
<sequence length="438" mass="47054">MTDTPETEAELTAVSPRRRPKADVLALGEHRLSPSTLMMGHAFDPALSEGSLKPPIFLTSTFVFENAAAGKRHFEGVTGKRPGGAEGLVYSRFNGPNQEILEDRLSIWDDAEDALTFSSGMSAIATMMLALVKPGDVIVHSAPLYAATETLIGRILGRFGVTWLDFPAGATEPEIEAVVARAQSQGRVALIYLESPANPTNALVDVEAVARVRDRLFGEEKPPIAIDNTFLGPLWQQPLRHGADLVVYSLTKYAGGHSDLVAGGVTGAKAAINPIRMMRNTIGTITDPHSAWMLLRSLETLELRMTRAGENAEKVCAFFRDHPKIESVGYLGFLDPASRQADIYRRHCSGAGSTFSLYLKGGERESFAFLDSLKIAKLAVSLGGTETLASAPAAMTHLSVPDARKAELGITDNLVRISVGVEKAEDLIADFDQALAAV</sequence>
<dbReference type="InterPro" id="IPR015424">
    <property type="entry name" value="PyrdxlP-dep_Trfase"/>
</dbReference>
<dbReference type="InterPro" id="IPR015422">
    <property type="entry name" value="PyrdxlP-dep_Trfase_small"/>
</dbReference>
<protein>
    <submittedName>
        <fullName evidence="5">Cystathionine gamma-synthase family protein</fullName>
    </submittedName>
</protein>
<dbReference type="CDD" id="cd00614">
    <property type="entry name" value="CGS_like"/>
    <property type="match status" value="1"/>
</dbReference>
<evidence type="ECO:0000313" key="6">
    <source>
        <dbReference type="Proteomes" id="UP001056937"/>
    </source>
</evidence>
<dbReference type="Pfam" id="PF01053">
    <property type="entry name" value="Cys_Met_Meta_PP"/>
    <property type="match status" value="1"/>
</dbReference>
<keyword evidence="2 3" id="KW-0663">Pyridoxal phosphate</keyword>
<organism evidence="5 6">
    <name type="scientific">Sphingomonas morindae</name>
    <dbReference type="NCBI Taxonomy" id="1541170"/>
    <lineage>
        <taxon>Bacteria</taxon>
        <taxon>Pseudomonadati</taxon>
        <taxon>Pseudomonadota</taxon>
        <taxon>Alphaproteobacteria</taxon>
        <taxon>Sphingomonadales</taxon>
        <taxon>Sphingomonadaceae</taxon>
        <taxon>Sphingomonas</taxon>
    </lineage>
</organism>
<keyword evidence="6" id="KW-1185">Reference proteome</keyword>
<dbReference type="Gene3D" id="3.40.640.10">
    <property type="entry name" value="Type I PLP-dependent aspartate aminotransferase-like (Major domain)"/>
    <property type="match status" value="1"/>
</dbReference>
<dbReference type="InterPro" id="IPR000277">
    <property type="entry name" value="Cys/Met-Metab_PyrdxlP-dep_enz"/>
</dbReference>
<evidence type="ECO:0000256" key="4">
    <source>
        <dbReference type="SAM" id="MobiDB-lite"/>
    </source>
</evidence>
<evidence type="ECO:0000256" key="1">
    <source>
        <dbReference type="ARBA" id="ARBA00001933"/>
    </source>
</evidence>
<dbReference type="Gene3D" id="3.90.1150.10">
    <property type="entry name" value="Aspartate Aminotransferase, domain 1"/>
    <property type="match status" value="1"/>
</dbReference>
<dbReference type="NCBIfam" id="NF005455">
    <property type="entry name" value="PRK07049.1"/>
    <property type="match status" value="1"/>
</dbReference>